<evidence type="ECO:0000256" key="7">
    <source>
        <dbReference type="ARBA" id="ARBA00022989"/>
    </source>
</evidence>
<evidence type="ECO:0000256" key="9">
    <source>
        <dbReference type="ARBA" id="ARBA00023157"/>
    </source>
</evidence>
<dbReference type="GO" id="GO:0004672">
    <property type="term" value="F:protein kinase activity"/>
    <property type="evidence" value="ECO:0007669"/>
    <property type="project" value="InterPro"/>
</dbReference>
<dbReference type="InterPro" id="IPR000719">
    <property type="entry name" value="Prot_kinase_dom"/>
</dbReference>
<reference evidence="13" key="1">
    <citation type="submission" date="2020-07" db="EMBL/GenBank/DDBJ databases">
        <title>Genome sequence and genetic diversity analysis of an under-domesticated orphan crop, white fonio (Digitaria exilis).</title>
        <authorList>
            <person name="Bennetzen J.L."/>
            <person name="Chen S."/>
            <person name="Ma X."/>
            <person name="Wang X."/>
            <person name="Yssel A.E.J."/>
            <person name="Chaluvadi S.R."/>
            <person name="Johnson M."/>
            <person name="Gangashetty P."/>
            <person name="Hamidou F."/>
            <person name="Sanogo M.D."/>
            <person name="Zwaenepoel A."/>
            <person name="Wallace J."/>
            <person name="Van De Peer Y."/>
            <person name="Van Deynze A."/>
        </authorList>
    </citation>
    <scope>NUCLEOTIDE SEQUENCE</scope>
    <source>
        <tissue evidence="13">Leaves</tissue>
    </source>
</reference>
<keyword evidence="14" id="KW-1185">Reference proteome</keyword>
<evidence type="ECO:0000256" key="11">
    <source>
        <dbReference type="SAM" id="Phobius"/>
    </source>
</evidence>
<evidence type="ECO:0000256" key="6">
    <source>
        <dbReference type="ARBA" id="ARBA00022840"/>
    </source>
</evidence>
<feature type="compositionally biased region" description="Polar residues" evidence="10">
    <location>
        <begin position="1"/>
        <end position="10"/>
    </location>
</feature>
<dbReference type="PROSITE" id="PS00108">
    <property type="entry name" value="PROTEIN_KINASE_ST"/>
    <property type="match status" value="1"/>
</dbReference>
<dbReference type="Pfam" id="PF01476">
    <property type="entry name" value="LysM"/>
    <property type="match status" value="1"/>
</dbReference>
<dbReference type="GO" id="GO:0005524">
    <property type="term" value="F:ATP binding"/>
    <property type="evidence" value="ECO:0007669"/>
    <property type="project" value="UniProtKB-KW"/>
</dbReference>
<evidence type="ECO:0000256" key="10">
    <source>
        <dbReference type="SAM" id="MobiDB-lite"/>
    </source>
</evidence>
<gene>
    <name evidence="13" type="ORF">HU200_008507</name>
</gene>
<dbReference type="PROSITE" id="PS50011">
    <property type="entry name" value="PROTEIN_KINASE_DOM"/>
    <property type="match status" value="1"/>
</dbReference>
<dbReference type="SMART" id="SM00257">
    <property type="entry name" value="LysM"/>
    <property type="match status" value="2"/>
</dbReference>
<dbReference type="Pfam" id="PF00069">
    <property type="entry name" value="Pkinase"/>
    <property type="match status" value="1"/>
</dbReference>
<dbReference type="InterPro" id="IPR036779">
    <property type="entry name" value="LysM_dom_sf"/>
</dbReference>
<dbReference type="PANTHER" id="PTHR45927:SF15">
    <property type="entry name" value="SERINE_THREONINE RECEPTOR-LIKE KINASE NFP"/>
    <property type="match status" value="1"/>
</dbReference>
<dbReference type="InterPro" id="IPR008271">
    <property type="entry name" value="Ser/Thr_kinase_AS"/>
</dbReference>
<feature type="domain" description="Protein kinase" evidence="12">
    <location>
        <begin position="548"/>
        <end position="868"/>
    </location>
</feature>
<dbReference type="SMART" id="SM00220">
    <property type="entry name" value="S_TKc"/>
    <property type="match status" value="1"/>
</dbReference>
<feature type="compositionally biased region" description="Low complexity" evidence="10">
    <location>
        <begin position="123"/>
        <end position="134"/>
    </location>
</feature>
<feature type="region of interest" description="Disordered" evidence="10">
    <location>
        <begin position="1"/>
        <end position="23"/>
    </location>
</feature>
<dbReference type="PANTHER" id="PTHR45927">
    <property type="entry name" value="LYSM-DOMAIN RECEPTOR-LIKE KINASE-RELATED"/>
    <property type="match status" value="1"/>
</dbReference>
<dbReference type="CDD" id="cd00118">
    <property type="entry name" value="LysM"/>
    <property type="match status" value="1"/>
</dbReference>
<evidence type="ECO:0000259" key="12">
    <source>
        <dbReference type="PROSITE" id="PS50011"/>
    </source>
</evidence>
<dbReference type="Proteomes" id="UP000636709">
    <property type="component" value="Unassembled WGS sequence"/>
</dbReference>
<comment type="subcellular location">
    <subcellularLocation>
        <location evidence="1">Cell membrane</location>
        <topology evidence="1">Single-pass membrane protein</topology>
    </subcellularLocation>
</comment>
<dbReference type="AlphaFoldDB" id="A0A835FMF0"/>
<keyword evidence="9" id="KW-1015">Disulfide bond</keyword>
<feature type="region of interest" description="Disordered" evidence="10">
    <location>
        <begin position="114"/>
        <end position="188"/>
    </location>
</feature>
<name>A0A835FMF0_9POAL</name>
<keyword evidence="7 11" id="KW-1133">Transmembrane helix</keyword>
<dbReference type="OrthoDB" id="4062651at2759"/>
<dbReference type="GO" id="GO:0005886">
    <property type="term" value="C:plasma membrane"/>
    <property type="evidence" value="ECO:0007669"/>
    <property type="project" value="UniProtKB-SubCell"/>
</dbReference>
<dbReference type="InterPro" id="IPR059143">
    <property type="entry name" value="NFP_LysM2"/>
</dbReference>
<keyword evidence="4" id="KW-0732">Signal</keyword>
<evidence type="ECO:0000256" key="5">
    <source>
        <dbReference type="ARBA" id="ARBA00022741"/>
    </source>
</evidence>
<dbReference type="EMBL" id="JACEFO010000572">
    <property type="protein sequence ID" value="KAF8765364.1"/>
    <property type="molecule type" value="Genomic_DNA"/>
</dbReference>
<dbReference type="FunFam" id="1.10.510.10:FF:000468">
    <property type="entry name" value="PTI1-like tyrosine-protein kinase 3"/>
    <property type="match status" value="1"/>
</dbReference>
<keyword evidence="8 11" id="KW-0472">Membrane</keyword>
<protein>
    <recommendedName>
        <fullName evidence="12">Protein kinase domain-containing protein</fullName>
    </recommendedName>
</protein>
<dbReference type="Gene3D" id="3.10.350.10">
    <property type="entry name" value="LysM domain"/>
    <property type="match status" value="1"/>
</dbReference>
<dbReference type="Gene3D" id="3.30.200.20">
    <property type="entry name" value="Phosphorylase Kinase, domain 1"/>
    <property type="match status" value="1"/>
</dbReference>
<dbReference type="InterPro" id="IPR011009">
    <property type="entry name" value="Kinase-like_dom_sf"/>
</dbReference>
<dbReference type="InterPro" id="IPR018392">
    <property type="entry name" value="LysM"/>
</dbReference>
<keyword evidence="5" id="KW-0547">Nucleotide-binding</keyword>
<dbReference type="SUPFAM" id="SSF56112">
    <property type="entry name" value="Protein kinase-like (PK-like)"/>
    <property type="match status" value="1"/>
</dbReference>
<dbReference type="Gene3D" id="1.10.510.10">
    <property type="entry name" value="Transferase(Phosphotransferase) domain 1"/>
    <property type="match status" value="1"/>
</dbReference>
<evidence type="ECO:0000313" key="13">
    <source>
        <dbReference type="EMBL" id="KAF8765364.1"/>
    </source>
</evidence>
<keyword evidence="3 11" id="KW-0812">Transmembrane</keyword>
<keyword evidence="6" id="KW-0067">ATP-binding</keyword>
<evidence type="ECO:0000256" key="8">
    <source>
        <dbReference type="ARBA" id="ARBA00023136"/>
    </source>
</evidence>
<evidence type="ECO:0000256" key="3">
    <source>
        <dbReference type="ARBA" id="ARBA00022692"/>
    </source>
</evidence>
<evidence type="ECO:0000256" key="2">
    <source>
        <dbReference type="ARBA" id="ARBA00022475"/>
    </source>
</evidence>
<feature type="transmembrane region" description="Helical" evidence="11">
    <location>
        <begin position="498"/>
        <end position="523"/>
    </location>
</feature>
<evidence type="ECO:0000256" key="1">
    <source>
        <dbReference type="ARBA" id="ARBA00004162"/>
    </source>
</evidence>
<keyword evidence="2" id="KW-1003">Cell membrane</keyword>
<comment type="caution">
    <text evidence="13">The sequence shown here is derived from an EMBL/GenBank/DDBJ whole genome shotgun (WGS) entry which is preliminary data.</text>
</comment>
<organism evidence="13 14">
    <name type="scientific">Digitaria exilis</name>
    <dbReference type="NCBI Taxonomy" id="1010633"/>
    <lineage>
        <taxon>Eukaryota</taxon>
        <taxon>Viridiplantae</taxon>
        <taxon>Streptophyta</taxon>
        <taxon>Embryophyta</taxon>
        <taxon>Tracheophyta</taxon>
        <taxon>Spermatophyta</taxon>
        <taxon>Magnoliopsida</taxon>
        <taxon>Liliopsida</taxon>
        <taxon>Poales</taxon>
        <taxon>Poaceae</taxon>
        <taxon>PACMAD clade</taxon>
        <taxon>Panicoideae</taxon>
        <taxon>Panicodae</taxon>
        <taxon>Paniceae</taxon>
        <taxon>Anthephorinae</taxon>
        <taxon>Digitaria</taxon>
    </lineage>
</organism>
<dbReference type="InterPro" id="IPR052611">
    <property type="entry name" value="Plant_RLK_LysM"/>
</dbReference>
<proteinExistence type="predicted"/>
<feature type="transmembrane region" description="Helical" evidence="11">
    <location>
        <begin position="232"/>
        <end position="251"/>
    </location>
</feature>
<accession>A0A835FMF0</accession>
<evidence type="ECO:0000256" key="4">
    <source>
        <dbReference type="ARBA" id="ARBA00022729"/>
    </source>
</evidence>
<dbReference type="Pfam" id="PF23457">
    <property type="entry name" value="LysM2_NFP"/>
    <property type="match status" value="1"/>
</dbReference>
<feature type="region of interest" description="Disordered" evidence="10">
    <location>
        <begin position="471"/>
        <end position="491"/>
    </location>
</feature>
<evidence type="ECO:0000313" key="14">
    <source>
        <dbReference type="Proteomes" id="UP000636709"/>
    </source>
</evidence>
<sequence>MLTVTGTELNPQPAECKSQTDRRMRRSINDEETGGVACIVIVACTRVLVRLTAGKAERRPFQKHHARSWYTVNLTARSPAPQTQPFLLGPSASETLWAGQAGACLRRGVFFRSKRNPEKQQGTSATTSLSTIATGVQAKRRIPRPPPTETRNIASPRPHTPRGSKRQALPLPTPEQSIPTKRKPPPTLEALTRLLPPLATIAEQSLQLALATTTNLGQTARRARAMARPPRLLLPAALPPLLLMCLCALLTPARSQNATAAASPASVEGFNCSRNSTYPCQAYALYRAGFAGVALDFAAIGDLFSISRFMVAHTNNLSTSAAPSNGQPLLVPLQCGCPSGSPNSYAPTQYQITPGDTYWIISTTKLQNLTQYQAVERVNPTLVPTNLDVGVMVTFPIFCQCPTAADNATALVTYVMQPGDTYASIAAAFAVDAQSLVSLNGPEPRTQQFAEILVPLRRQVSDFLPPIVSRNNASATPASPPPSASPNTTVVSSDRNGVVTGLAVGLGVVGALWLLQMLLLVCLCRRLKAKGRRGDAVVSGDGVEGGRFPKSSSGGGGGGGERFLVSDISEWLDKYRVFKVEELERGTGGFDDAHLINGSVYKANIGGEVFAVKKMKWDACEELKILQKVRPRSSPIALVNHSNLVKLEGFCINSATGDCYLVYEYVENGSLDLWLLDRDRARRLDWRARLHIALDLAHGLQYIHEHTWPRVVHKDIKSSNVLLDARMRAKIANFGLAKTGHNAVTTHIVGTQGYIAPEYLADGLVTTKMDVFAYGVVLLELVSGREAADERGEPLWADAEDRVFRGRDERLEARVAAWMDPALADQTCPPVSVASVVSVARACLHKDPAKRPSMVDVAYTLSKADEHFADYSGESVSVDGSGEIAARGRVLYAGGSRLKRPIGASHVWAAGRAGRSRFSAPAPNIIIRSVIARLAQQSPRPVKKGQAGRTLSWTKLETLPMGYGALACGGATHANHARR</sequence>